<proteinExistence type="predicted"/>
<gene>
    <name evidence="1" type="ORF">DI565_00720</name>
</gene>
<organism evidence="1 2">
    <name type="scientific">Ancylobacter novellus</name>
    <name type="common">Thiobacillus novellus</name>
    <dbReference type="NCBI Taxonomy" id="921"/>
    <lineage>
        <taxon>Bacteria</taxon>
        <taxon>Pseudomonadati</taxon>
        <taxon>Pseudomonadota</taxon>
        <taxon>Alphaproteobacteria</taxon>
        <taxon>Hyphomicrobiales</taxon>
        <taxon>Xanthobacteraceae</taxon>
        <taxon>Ancylobacter</taxon>
    </lineage>
</organism>
<protein>
    <submittedName>
        <fullName evidence="1">Uncharacterized protein</fullName>
    </submittedName>
</protein>
<evidence type="ECO:0000313" key="1">
    <source>
        <dbReference type="EMBL" id="PZQ18960.1"/>
    </source>
</evidence>
<dbReference type="EMBL" id="QFPN01000001">
    <property type="protein sequence ID" value="PZQ18960.1"/>
    <property type="molecule type" value="Genomic_DNA"/>
</dbReference>
<evidence type="ECO:0000313" key="2">
    <source>
        <dbReference type="Proteomes" id="UP000249577"/>
    </source>
</evidence>
<dbReference type="AlphaFoldDB" id="A0A2W5MYZ2"/>
<sequence>MPMDLPPETRRLGEDWVETAELRPSGLDDVVDLVGLVVSAELRDAYRPEAAPALQGSTAGAFVIFGDRTADGRVPVIVRAPAALVSERLAEGDYRFDLIAARDGLTLTWASGLRRFRS</sequence>
<reference evidence="1 2" key="1">
    <citation type="submission" date="2017-08" db="EMBL/GenBank/DDBJ databases">
        <title>Infants hospitalized years apart are colonized by the same room-sourced microbial strains.</title>
        <authorList>
            <person name="Brooks B."/>
            <person name="Olm M.R."/>
            <person name="Firek B.A."/>
            <person name="Baker R."/>
            <person name="Thomas B.C."/>
            <person name="Morowitz M.J."/>
            <person name="Banfield J.F."/>
        </authorList>
    </citation>
    <scope>NUCLEOTIDE SEQUENCE [LARGE SCALE GENOMIC DNA]</scope>
    <source>
        <strain evidence="1">S2_005_003_R2_43</strain>
    </source>
</reference>
<comment type="caution">
    <text evidence="1">The sequence shown here is derived from an EMBL/GenBank/DDBJ whole genome shotgun (WGS) entry which is preliminary data.</text>
</comment>
<name>A0A2W5MYZ2_ANCNO</name>
<dbReference type="Proteomes" id="UP000249577">
    <property type="component" value="Unassembled WGS sequence"/>
</dbReference>
<accession>A0A2W5MYZ2</accession>